<gene>
    <name evidence="1" type="ORF">EFA69_17905</name>
</gene>
<organism evidence="1 2">
    <name type="scientific">Rufibacter immobilis</name>
    <dbReference type="NCBI Taxonomy" id="1348778"/>
    <lineage>
        <taxon>Bacteria</taxon>
        <taxon>Pseudomonadati</taxon>
        <taxon>Bacteroidota</taxon>
        <taxon>Cytophagia</taxon>
        <taxon>Cytophagales</taxon>
        <taxon>Hymenobacteraceae</taxon>
        <taxon>Rufibacter</taxon>
    </lineage>
</organism>
<dbReference type="Proteomes" id="UP000271010">
    <property type="component" value="Unassembled WGS sequence"/>
</dbReference>
<dbReference type="Gene3D" id="2.60.40.1930">
    <property type="match status" value="1"/>
</dbReference>
<protein>
    <recommendedName>
        <fullName evidence="3">Macroglobulin domain-containing protein</fullName>
    </recommendedName>
</protein>
<dbReference type="RefSeq" id="WP_123134428.1">
    <property type="nucleotide sequence ID" value="NZ_RJJE01000017.1"/>
</dbReference>
<name>A0A3M9MR31_9BACT</name>
<sequence>MGQNTLHQDIEEQFNQFQPKVLHEKLFLHTDQEYYLAGETLWFKVYYVEGTTHRPLALSKIAYVEVLDRNKQPVLQAKVGLTGGMGKGALELPLSLGSDHYTIRAYTLWMKNFSPDFFFEKKITLVNTIYEAGQEEAKVENGLRYDIQFFPEGGNLVMGLQSKVAVRAVGPEGKGISFKGAIVNQKNDTVAKFQPLKFGIGTFFFTPLTGQYYRAVIFPAKGRPVVTEIPAIHDQGFTMQVQEIGQGQLRVTIHSSQKDNQEPVYLFAHTRQIAKVAKGSSMVNGHAIFTIDKDQLGDGISNLTFFNQNQKPLCERLYFKKPENTLVLEAATTKSKYTSRSKVELDISTLLSKGIPAEANLSVSVFHLDSLQTPAQGNLLSYLFLTSELKGEIEAPSYYLSNNTPEAAIAVDNLMLTHGWRRFNWEDVMQNNLPIIRYAPEFDGLTIAGTLKADNNGAAAKGIPVFLAVPDTLPQFYGGISNKRGEVQFNVHPFYGKREIVWQTATPNYKSESAPELQNPYATAYSTWKLPIFAFPVKRQESLLGHSIHAQVQALHYTPSFAASKPVSVDALPFYGTPDKKYVLKEYTPFPTLEDSFKEYMPEVLVRKADQKNHLYVADARRQTYFENEPLLLVDGLPIFNAGKITAMSSALVKRIEVVNKKYMMGDFTFFGILSIRTYKGNLNGVELDPNVFIFDFEGLQQQREFFAPRYEGQQQQIASRKPDFRNLLYWATDLTTNNNGKGALSFYTSDKKGKYLGVIQGITKEGVAGSQTFTFEVTDTL</sequence>
<evidence type="ECO:0008006" key="3">
    <source>
        <dbReference type="Google" id="ProtNLM"/>
    </source>
</evidence>
<dbReference type="OrthoDB" id="679547at2"/>
<accession>A0A3M9MR31</accession>
<dbReference type="EMBL" id="RJJE01000017">
    <property type="protein sequence ID" value="RNI27961.1"/>
    <property type="molecule type" value="Genomic_DNA"/>
</dbReference>
<reference evidence="1 2" key="1">
    <citation type="submission" date="2018-11" db="EMBL/GenBank/DDBJ databases">
        <title>Rufibacter latericius sp. nov., isolated from water in Baiyang Lake.</title>
        <authorList>
            <person name="Yang Y."/>
        </authorList>
    </citation>
    <scope>NUCLEOTIDE SEQUENCE [LARGE SCALE GENOMIC DNA]</scope>
    <source>
        <strain evidence="1 2">MCC P1</strain>
    </source>
</reference>
<keyword evidence="2" id="KW-1185">Reference proteome</keyword>
<evidence type="ECO:0000313" key="2">
    <source>
        <dbReference type="Proteomes" id="UP000271010"/>
    </source>
</evidence>
<comment type="caution">
    <text evidence="1">The sequence shown here is derived from an EMBL/GenBank/DDBJ whole genome shotgun (WGS) entry which is preliminary data.</text>
</comment>
<evidence type="ECO:0000313" key="1">
    <source>
        <dbReference type="EMBL" id="RNI27961.1"/>
    </source>
</evidence>
<dbReference type="AlphaFoldDB" id="A0A3M9MR31"/>
<proteinExistence type="predicted"/>